<gene>
    <name evidence="1" type="ORF">F2Q68_00026775</name>
</gene>
<dbReference type="EMBL" id="QGKW02001911">
    <property type="protein sequence ID" value="KAF2567108.1"/>
    <property type="molecule type" value="Genomic_DNA"/>
</dbReference>
<reference evidence="1" key="1">
    <citation type="submission" date="2019-12" db="EMBL/GenBank/DDBJ databases">
        <title>Genome sequencing and annotation of Brassica cretica.</title>
        <authorList>
            <person name="Studholme D.J."/>
            <person name="Sarris P.F."/>
        </authorList>
    </citation>
    <scope>NUCLEOTIDE SEQUENCE</scope>
    <source>
        <strain evidence="1">PFS-001/15</strain>
        <tissue evidence="1">Leaf</tissue>
    </source>
</reference>
<dbReference type="AlphaFoldDB" id="A0A8S9IBR0"/>
<comment type="caution">
    <text evidence="1">The sequence shown here is derived from an EMBL/GenBank/DDBJ whole genome shotgun (WGS) entry which is preliminary data.</text>
</comment>
<sequence>MYGSGVYCGLALSAMVNILARSSGSNNVDCSGPQCLAAKVSRRIRLPGLILRTVSGRDRPLVLGWYWSDIAGNSGPRCASAIVHSTFDGPGWILRTALVREARPQSIILSTGQTFTWI</sequence>
<name>A0A8S9IBR0_BRACR</name>
<dbReference type="Proteomes" id="UP000712281">
    <property type="component" value="Unassembled WGS sequence"/>
</dbReference>
<proteinExistence type="predicted"/>
<evidence type="ECO:0000313" key="2">
    <source>
        <dbReference type="Proteomes" id="UP000712281"/>
    </source>
</evidence>
<accession>A0A8S9IBR0</accession>
<protein>
    <submittedName>
        <fullName evidence="1">Uncharacterized protein</fullName>
    </submittedName>
</protein>
<organism evidence="1 2">
    <name type="scientific">Brassica cretica</name>
    <name type="common">Mustard</name>
    <dbReference type="NCBI Taxonomy" id="69181"/>
    <lineage>
        <taxon>Eukaryota</taxon>
        <taxon>Viridiplantae</taxon>
        <taxon>Streptophyta</taxon>
        <taxon>Embryophyta</taxon>
        <taxon>Tracheophyta</taxon>
        <taxon>Spermatophyta</taxon>
        <taxon>Magnoliopsida</taxon>
        <taxon>eudicotyledons</taxon>
        <taxon>Gunneridae</taxon>
        <taxon>Pentapetalae</taxon>
        <taxon>rosids</taxon>
        <taxon>malvids</taxon>
        <taxon>Brassicales</taxon>
        <taxon>Brassicaceae</taxon>
        <taxon>Brassiceae</taxon>
        <taxon>Brassica</taxon>
    </lineage>
</organism>
<evidence type="ECO:0000313" key="1">
    <source>
        <dbReference type="EMBL" id="KAF2567108.1"/>
    </source>
</evidence>